<evidence type="ECO:0000259" key="2">
    <source>
        <dbReference type="Pfam" id="PF00437"/>
    </source>
</evidence>
<protein>
    <submittedName>
        <fullName evidence="3">ATPase, T2SS/T4P/T4SS family</fullName>
    </submittedName>
</protein>
<evidence type="ECO:0000313" key="3">
    <source>
        <dbReference type="EMBL" id="MFD2115673.1"/>
    </source>
</evidence>
<comment type="similarity">
    <text evidence="1">Belongs to the GSP E family.</text>
</comment>
<comment type="caution">
    <text evidence="3">The sequence shown here is derived from an EMBL/GenBank/DDBJ whole genome shotgun (WGS) entry which is preliminary data.</text>
</comment>
<dbReference type="Gene3D" id="3.40.50.300">
    <property type="entry name" value="P-loop containing nucleotide triphosphate hydrolases"/>
    <property type="match status" value="1"/>
</dbReference>
<gene>
    <name evidence="3" type="ORF">ACFSJH_08030</name>
</gene>
<proteinExistence type="inferred from homology"/>
<dbReference type="EMBL" id="JBHUHO010000024">
    <property type="protein sequence ID" value="MFD2115673.1"/>
    <property type="molecule type" value="Genomic_DNA"/>
</dbReference>
<sequence>MNKTDRFSPTNYAVSLERTQESNESNPLYMQSIQGEEQFQQLAEEVRTFLSAPRGLSEEERRNYGEVLNKAVLGYPQQRKQIMSIIEERLIRLRLFTMSNMELPYHSLAEALFAEVVGLNVLELILAQKNQLEEIQVVGTKIYEVRNGETSLSAYSFASIADVERIQQNLVLYNNDRINPRKRWAEVMLQDGSRVTMTGFGFTSQPTLTIRFYTITTFTLDELATTMYSTMNKRMIDMLRMVLQARFNLVIIGATNSGKTHLMKSLIAEIPSEERIVTIEGRYEMMISRDFPDKNIVEYEATEDDEMHQAEQAFKLALRQSPKRIIHAEIRDSDANIYVRACTRGHAGSMTTVHANRLEDVPEAIADMCMLDGRAMNPGRLVKRITQYVTQIGIEMRYWQGRRIIARIGEFVWRDGETSIRDWVQFDYTQHRWKFPYSPSIQAQVIIAEQLGHEVAKQYASSREVGE</sequence>
<organism evidence="3 4">
    <name type="scientific">Paenibacillus yanchengensis</name>
    <dbReference type="NCBI Taxonomy" id="2035833"/>
    <lineage>
        <taxon>Bacteria</taxon>
        <taxon>Bacillati</taxon>
        <taxon>Bacillota</taxon>
        <taxon>Bacilli</taxon>
        <taxon>Bacillales</taxon>
        <taxon>Paenibacillaceae</taxon>
        <taxon>Paenibacillus</taxon>
    </lineage>
</organism>
<dbReference type="RefSeq" id="WP_377771069.1">
    <property type="nucleotide sequence ID" value="NZ_JBHUHO010000024.1"/>
</dbReference>
<dbReference type="InterPro" id="IPR050921">
    <property type="entry name" value="T4SS_GSP_E_ATPase"/>
</dbReference>
<evidence type="ECO:0000313" key="4">
    <source>
        <dbReference type="Proteomes" id="UP001597362"/>
    </source>
</evidence>
<dbReference type="Proteomes" id="UP001597362">
    <property type="component" value="Unassembled WGS sequence"/>
</dbReference>
<dbReference type="PANTHER" id="PTHR30486:SF6">
    <property type="entry name" value="TYPE IV PILUS RETRACTATION ATPASE PILT"/>
    <property type="match status" value="1"/>
</dbReference>
<reference evidence="4" key="1">
    <citation type="journal article" date="2019" name="Int. J. Syst. Evol. Microbiol.">
        <title>The Global Catalogue of Microorganisms (GCM) 10K type strain sequencing project: providing services to taxonomists for standard genome sequencing and annotation.</title>
        <authorList>
            <consortium name="The Broad Institute Genomics Platform"/>
            <consortium name="The Broad Institute Genome Sequencing Center for Infectious Disease"/>
            <person name="Wu L."/>
            <person name="Ma J."/>
        </authorList>
    </citation>
    <scope>NUCLEOTIDE SEQUENCE [LARGE SCALE GENOMIC DNA]</scope>
    <source>
        <strain evidence="4">GH52</strain>
    </source>
</reference>
<keyword evidence="4" id="KW-1185">Reference proteome</keyword>
<dbReference type="InterPro" id="IPR027417">
    <property type="entry name" value="P-loop_NTPase"/>
</dbReference>
<dbReference type="SUPFAM" id="SSF52540">
    <property type="entry name" value="P-loop containing nucleoside triphosphate hydrolases"/>
    <property type="match status" value="1"/>
</dbReference>
<evidence type="ECO:0000256" key="1">
    <source>
        <dbReference type="ARBA" id="ARBA00006611"/>
    </source>
</evidence>
<dbReference type="PANTHER" id="PTHR30486">
    <property type="entry name" value="TWITCHING MOTILITY PROTEIN PILT"/>
    <property type="match status" value="1"/>
</dbReference>
<dbReference type="Pfam" id="PF00437">
    <property type="entry name" value="T2SSE"/>
    <property type="match status" value="1"/>
</dbReference>
<name>A0ABW4YJ06_9BACL</name>
<feature type="domain" description="Bacterial type II secretion system protein E" evidence="2">
    <location>
        <begin position="206"/>
        <end position="373"/>
    </location>
</feature>
<dbReference type="Gene3D" id="3.30.450.380">
    <property type="match status" value="1"/>
</dbReference>
<accession>A0ABW4YJ06</accession>
<dbReference type="InterPro" id="IPR001482">
    <property type="entry name" value="T2SS/T4SS_dom"/>
</dbReference>